<evidence type="ECO:0000256" key="1">
    <source>
        <dbReference type="SAM" id="MobiDB-lite"/>
    </source>
</evidence>
<gene>
    <name evidence="2" type="ORF">B9Z19DRAFT_1082815</name>
</gene>
<keyword evidence="3" id="KW-1185">Reference proteome</keyword>
<feature type="region of interest" description="Disordered" evidence="1">
    <location>
        <begin position="1"/>
        <end position="64"/>
    </location>
</feature>
<dbReference type="EMBL" id="NESQ01000102">
    <property type="protein sequence ID" value="PUU78989.1"/>
    <property type="molecule type" value="Genomic_DNA"/>
</dbReference>
<dbReference type="Proteomes" id="UP000244722">
    <property type="component" value="Unassembled WGS sequence"/>
</dbReference>
<comment type="caution">
    <text evidence="2">The sequence shown here is derived from an EMBL/GenBank/DDBJ whole genome shotgun (WGS) entry which is preliminary data.</text>
</comment>
<evidence type="ECO:0000313" key="3">
    <source>
        <dbReference type="Proteomes" id="UP000244722"/>
    </source>
</evidence>
<evidence type="ECO:0000313" key="2">
    <source>
        <dbReference type="EMBL" id="PUU78989.1"/>
    </source>
</evidence>
<dbReference type="AlphaFoldDB" id="A0A2T6ZU19"/>
<reference evidence="2 3" key="1">
    <citation type="submission" date="2017-04" db="EMBL/GenBank/DDBJ databases">
        <title>Draft genome sequence of Tuber borchii Vittad., a whitish edible truffle.</title>
        <authorList>
            <consortium name="DOE Joint Genome Institute"/>
            <person name="Murat C."/>
            <person name="Kuo A."/>
            <person name="Barry K.W."/>
            <person name="Clum A."/>
            <person name="Dockter R.B."/>
            <person name="Fauchery L."/>
            <person name="Iotti M."/>
            <person name="Kohler A."/>
            <person name="Labutti K."/>
            <person name="Lindquist E.A."/>
            <person name="Lipzen A."/>
            <person name="Ohm R.A."/>
            <person name="Wang M."/>
            <person name="Grigoriev I.V."/>
            <person name="Zambonelli A."/>
            <person name="Martin F.M."/>
        </authorList>
    </citation>
    <scope>NUCLEOTIDE SEQUENCE [LARGE SCALE GENOMIC DNA]</scope>
    <source>
        <strain evidence="2 3">Tbo3840</strain>
    </source>
</reference>
<sequence>MTSTSIPALPSAGIPVSKSGAAENPARNTPLPSAITPASDPVSENGGATSSTGGDGPNGISSKRLPTFKVLEAFRIPCSYR</sequence>
<organism evidence="2 3">
    <name type="scientific">Tuber borchii</name>
    <name type="common">White truffle</name>
    <dbReference type="NCBI Taxonomy" id="42251"/>
    <lineage>
        <taxon>Eukaryota</taxon>
        <taxon>Fungi</taxon>
        <taxon>Dikarya</taxon>
        <taxon>Ascomycota</taxon>
        <taxon>Pezizomycotina</taxon>
        <taxon>Pezizomycetes</taxon>
        <taxon>Pezizales</taxon>
        <taxon>Tuberaceae</taxon>
        <taxon>Tuber</taxon>
    </lineage>
</organism>
<name>A0A2T6ZU19_TUBBO</name>
<proteinExistence type="predicted"/>
<accession>A0A2T6ZU19</accession>
<protein>
    <submittedName>
        <fullName evidence="2">Uncharacterized protein</fullName>
    </submittedName>
</protein>